<dbReference type="Proteomes" id="UP000239550">
    <property type="component" value="Unassembled WGS sequence"/>
</dbReference>
<accession>A0A2S8PTP3</accession>
<dbReference type="AlphaFoldDB" id="A0A2S8PTP3"/>
<dbReference type="RefSeq" id="WP_105397038.1">
    <property type="nucleotide sequence ID" value="NZ_CAWNTA010000056.1"/>
</dbReference>
<gene>
    <name evidence="1" type="ORF">C6H66_24760</name>
</gene>
<proteinExistence type="predicted"/>
<evidence type="ECO:0000313" key="2">
    <source>
        <dbReference type="Proteomes" id="UP000239550"/>
    </source>
</evidence>
<keyword evidence="2" id="KW-1185">Reference proteome</keyword>
<name>A0A2S8PTP3_9GAMM</name>
<organism evidence="1 2">
    <name type="scientific">Photorhabdus hindustanensis</name>
    <dbReference type="NCBI Taxonomy" id="2918802"/>
    <lineage>
        <taxon>Bacteria</taxon>
        <taxon>Pseudomonadati</taxon>
        <taxon>Pseudomonadota</taxon>
        <taxon>Gammaproteobacteria</taxon>
        <taxon>Enterobacterales</taxon>
        <taxon>Morganellaceae</taxon>
        <taxon>Photorhabdus</taxon>
    </lineage>
</organism>
<sequence length="230" mass="24771">MPGLNGSTLTLCLNNVGIFVADAVAPEAAVGTGVLVSNSVLILDKSKESASALTKALNESASVLSKTGKFEEKAVAQIIQAEMKSDVLSKSTLDALQAVQKIHKEDILKIFDRNNTESDLMVFGQKFKQVLGEGGSNKAGNVKVFATEKLTEQNIRAYAESLTGGVPFTEIPNKPGRYYAKLANGSTVNLRKVSTSADRTKARWTIEIIGDEQIGKLQDKVKKPVEIKFQ</sequence>
<protein>
    <submittedName>
        <fullName evidence="1">Uncharacterized protein</fullName>
    </submittedName>
</protein>
<evidence type="ECO:0000313" key="1">
    <source>
        <dbReference type="EMBL" id="PQQ22125.1"/>
    </source>
</evidence>
<dbReference type="EMBL" id="PUWT01000148">
    <property type="protein sequence ID" value="PQQ22125.1"/>
    <property type="molecule type" value="Genomic_DNA"/>
</dbReference>
<reference evidence="1 2" key="1">
    <citation type="submission" date="2018-02" db="EMBL/GenBank/DDBJ databases">
        <title>Five New Genomes of Indian Photorhabdus Isolates TSA.</title>
        <authorList>
            <person name="Dubay B."/>
            <person name="Somvanshi V.S."/>
        </authorList>
    </citation>
    <scope>NUCLEOTIDE SEQUENCE [LARGE SCALE GENOMIC DNA]</scope>
    <source>
        <strain evidence="1 2">H1</strain>
    </source>
</reference>
<comment type="caution">
    <text evidence="1">The sequence shown here is derived from an EMBL/GenBank/DDBJ whole genome shotgun (WGS) entry which is preliminary data.</text>
</comment>